<evidence type="ECO:0000313" key="4">
    <source>
        <dbReference type="Proteomes" id="UP000295621"/>
    </source>
</evidence>
<gene>
    <name evidence="3" type="ORF">E1212_16575</name>
</gene>
<dbReference type="OrthoDB" id="4558943at2"/>
<name>A0A4R4RK22_9ACTN</name>
<dbReference type="Proteomes" id="UP000295621">
    <property type="component" value="Unassembled WGS sequence"/>
</dbReference>
<dbReference type="RefSeq" id="WP_131984396.1">
    <property type="nucleotide sequence ID" value="NZ_SMKL01000036.1"/>
</dbReference>
<feature type="domain" description="DUF397" evidence="2">
    <location>
        <begin position="16"/>
        <end position="69"/>
    </location>
</feature>
<comment type="caution">
    <text evidence="3">The sequence shown here is derived from an EMBL/GenBank/DDBJ whole genome shotgun (WGS) entry which is preliminary data.</text>
</comment>
<dbReference type="EMBL" id="SMKL01000036">
    <property type="protein sequence ID" value="TDC49897.1"/>
    <property type="molecule type" value="Genomic_DNA"/>
</dbReference>
<proteinExistence type="predicted"/>
<protein>
    <submittedName>
        <fullName evidence="3">DUF397 domain-containing protein</fullName>
    </submittedName>
</protein>
<evidence type="ECO:0000259" key="2">
    <source>
        <dbReference type="Pfam" id="PF04149"/>
    </source>
</evidence>
<dbReference type="InterPro" id="IPR007278">
    <property type="entry name" value="DUF397"/>
</dbReference>
<feature type="region of interest" description="Disordered" evidence="1">
    <location>
        <begin position="72"/>
        <end position="98"/>
    </location>
</feature>
<dbReference type="Pfam" id="PF04149">
    <property type="entry name" value="DUF397"/>
    <property type="match status" value="1"/>
</dbReference>
<evidence type="ECO:0000313" key="3">
    <source>
        <dbReference type="EMBL" id="TDC49897.1"/>
    </source>
</evidence>
<evidence type="ECO:0000256" key="1">
    <source>
        <dbReference type="SAM" id="MobiDB-lite"/>
    </source>
</evidence>
<keyword evidence="4" id="KW-1185">Reference proteome</keyword>
<dbReference type="AlphaFoldDB" id="A0A4R4RK22"/>
<accession>A0A4R4RK22</accession>
<reference evidence="3 4" key="1">
    <citation type="submission" date="2019-02" db="EMBL/GenBank/DDBJ databases">
        <title>Draft genome sequences of novel Actinobacteria.</title>
        <authorList>
            <person name="Sahin N."/>
            <person name="Ay H."/>
            <person name="Saygin H."/>
        </authorList>
    </citation>
    <scope>NUCLEOTIDE SEQUENCE [LARGE SCALE GENOMIC DNA]</scope>
    <source>
        <strain evidence="3 4">KC603</strain>
    </source>
</reference>
<organism evidence="3 4">
    <name type="scientific">Jiangella ureilytica</name>
    <dbReference type="NCBI Taxonomy" id="2530374"/>
    <lineage>
        <taxon>Bacteria</taxon>
        <taxon>Bacillati</taxon>
        <taxon>Actinomycetota</taxon>
        <taxon>Actinomycetes</taxon>
        <taxon>Jiangellales</taxon>
        <taxon>Jiangellaceae</taxon>
        <taxon>Jiangella</taxon>
    </lineage>
</organism>
<sequence length="202" mass="21318">MDTIVNGVTASDIPHAVWRKSSKSGAQGNCVEVAPLPTGTIAVRNSRHPDGPALIFTQDEMTAFVDGAKAGEFDDPLATEPPPVAPAPGAATPDSGTPARYRAIGNELESLTGQLLEGDTVLDRDSSERLLRLLSGVAQLQQLHRVDADGNCTICRTKSRRWHPGSRQGECSVHAALSTYLGRSLTTPAAPVQRTGATRRSG</sequence>